<accession>A0ABW4C6U9</accession>
<dbReference type="CDD" id="cd02440">
    <property type="entry name" value="AdoMet_MTases"/>
    <property type="match status" value="1"/>
</dbReference>
<organism evidence="2 3">
    <name type="scientific">Kroppenstedtia sanguinis</name>
    <dbReference type="NCBI Taxonomy" id="1380684"/>
    <lineage>
        <taxon>Bacteria</taxon>
        <taxon>Bacillati</taxon>
        <taxon>Bacillota</taxon>
        <taxon>Bacilli</taxon>
        <taxon>Bacillales</taxon>
        <taxon>Thermoactinomycetaceae</taxon>
        <taxon>Kroppenstedtia</taxon>
    </lineage>
</organism>
<keyword evidence="3" id="KW-1185">Reference proteome</keyword>
<reference evidence="3" key="1">
    <citation type="journal article" date="2019" name="Int. J. Syst. Evol. Microbiol.">
        <title>The Global Catalogue of Microorganisms (GCM) 10K type strain sequencing project: providing services to taxonomists for standard genome sequencing and annotation.</title>
        <authorList>
            <consortium name="The Broad Institute Genomics Platform"/>
            <consortium name="The Broad Institute Genome Sequencing Center for Infectious Disease"/>
            <person name="Wu L."/>
            <person name="Ma J."/>
        </authorList>
    </citation>
    <scope>NUCLEOTIDE SEQUENCE [LARGE SCALE GENOMIC DNA]</scope>
    <source>
        <strain evidence="3">S1</strain>
    </source>
</reference>
<dbReference type="EC" id="2.1.1.-" evidence="2"/>
<evidence type="ECO:0000313" key="3">
    <source>
        <dbReference type="Proteomes" id="UP001597282"/>
    </source>
</evidence>
<dbReference type="InterPro" id="IPR029063">
    <property type="entry name" value="SAM-dependent_MTases_sf"/>
</dbReference>
<gene>
    <name evidence="2" type="ORF">ACFQ4Y_00345</name>
</gene>
<comment type="caution">
    <text evidence="2">The sequence shown here is derived from an EMBL/GenBank/DDBJ whole genome shotgun (WGS) entry which is preliminary data.</text>
</comment>
<dbReference type="PANTHER" id="PTHR43591">
    <property type="entry name" value="METHYLTRANSFERASE"/>
    <property type="match status" value="1"/>
</dbReference>
<dbReference type="RefSeq" id="WP_380162089.1">
    <property type="nucleotide sequence ID" value="NZ_JBHTNU010000001.1"/>
</dbReference>
<dbReference type="InterPro" id="IPR013216">
    <property type="entry name" value="Methyltransf_11"/>
</dbReference>
<sequence length="257" mass="28838">MDATKKQVQDQYRRSGDGYRKSVIHAQGPDLEWIAAEIGMSSPPLLALDIATGAGHTAFVLSRVCQRVVGLDLTPRMLEIAAEEASRRGLDHVTWMEGDAENLPLPDRLFDWATSRIASHHFPHPEKAFAEARRVLVPGGRLILVDNTFPDDSATDQILNEVETLRDPSHQRVFPLADWTRLLEAAGFSSVTHVRSWETPVQWQEWMDRAQTPASSQKQAWKLLQTAPASVQQNLGFDPTAEDPTLILRKGMWICQK</sequence>
<keyword evidence="2" id="KW-0489">Methyltransferase</keyword>
<dbReference type="Proteomes" id="UP001597282">
    <property type="component" value="Unassembled WGS sequence"/>
</dbReference>
<protein>
    <submittedName>
        <fullName evidence="2">Class I SAM-dependent methyltransferase</fullName>
        <ecNumber evidence="2">2.1.1.-</ecNumber>
    </submittedName>
</protein>
<evidence type="ECO:0000313" key="2">
    <source>
        <dbReference type="EMBL" id="MFD1425385.1"/>
    </source>
</evidence>
<dbReference type="GO" id="GO:0008168">
    <property type="term" value="F:methyltransferase activity"/>
    <property type="evidence" value="ECO:0007669"/>
    <property type="project" value="UniProtKB-KW"/>
</dbReference>
<evidence type="ECO:0000259" key="1">
    <source>
        <dbReference type="Pfam" id="PF08241"/>
    </source>
</evidence>
<feature type="domain" description="Methyltransferase type 11" evidence="1">
    <location>
        <begin position="48"/>
        <end position="144"/>
    </location>
</feature>
<dbReference type="SUPFAM" id="SSF53335">
    <property type="entry name" value="S-adenosyl-L-methionine-dependent methyltransferases"/>
    <property type="match status" value="1"/>
</dbReference>
<dbReference type="EMBL" id="JBHTNU010000001">
    <property type="protein sequence ID" value="MFD1425385.1"/>
    <property type="molecule type" value="Genomic_DNA"/>
</dbReference>
<dbReference type="GO" id="GO:0032259">
    <property type="term" value="P:methylation"/>
    <property type="evidence" value="ECO:0007669"/>
    <property type="project" value="UniProtKB-KW"/>
</dbReference>
<name>A0ABW4C6U9_9BACL</name>
<proteinExistence type="predicted"/>
<keyword evidence="2" id="KW-0808">Transferase</keyword>
<dbReference type="Pfam" id="PF08241">
    <property type="entry name" value="Methyltransf_11"/>
    <property type="match status" value="1"/>
</dbReference>
<dbReference type="Gene3D" id="3.40.50.150">
    <property type="entry name" value="Vaccinia Virus protein VP39"/>
    <property type="match status" value="1"/>
</dbReference>